<sequence length="58" mass="6918">MMCFQSHNIANVIFRQSFPTFLKKKRMSQSLTVFHFFLREKKNHIPKRSPHPHSSSTT</sequence>
<proteinExistence type="predicted"/>
<dbReference type="Proteomes" id="UP001230504">
    <property type="component" value="Unassembled WGS sequence"/>
</dbReference>
<evidence type="ECO:0000313" key="2">
    <source>
        <dbReference type="Proteomes" id="UP001230504"/>
    </source>
</evidence>
<comment type="caution">
    <text evidence="1">The sequence shown here is derived from an EMBL/GenBank/DDBJ whole genome shotgun (WGS) entry which is preliminary data.</text>
</comment>
<name>A0AAD8PWL7_9PEZI</name>
<protein>
    <submittedName>
        <fullName evidence="1">Uncharacterized protein</fullName>
    </submittedName>
</protein>
<dbReference type="RefSeq" id="XP_060412489.1">
    <property type="nucleotide sequence ID" value="XM_060558199.1"/>
</dbReference>
<accession>A0AAD8PWL7</accession>
<dbReference type="AlphaFoldDB" id="A0AAD8PWL7"/>
<organism evidence="1 2">
    <name type="scientific">Colletotrichum navitas</name>
    <dbReference type="NCBI Taxonomy" id="681940"/>
    <lineage>
        <taxon>Eukaryota</taxon>
        <taxon>Fungi</taxon>
        <taxon>Dikarya</taxon>
        <taxon>Ascomycota</taxon>
        <taxon>Pezizomycotina</taxon>
        <taxon>Sordariomycetes</taxon>
        <taxon>Hypocreomycetidae</taxon>
        <taxon>Glomerellales</taxon>
        <taxon>Glomerellaceae</taxon>
        <taxon>Colletotrichum</taxon>
        <taxon>Colletotrichum graminicola species complex</taxon>
    </lineage>
</organism>
<feature type="non-terminal residue" evidence="1">
    <location>
        <position position="1"/>
    </location>
</feature>
<reference evidence="1" key="1">
    <citation type="submission" date="2021-06" db="EMBL/GenBank/DDBJ databases">
        <title>Comparative genomics, transcriptomics and evolutionary studies reveal genomic signatures of adaptation to plant cell wall in hemibiotrophic fungi.</title>
        <authorList>
            <consortium name="DOE Joint Genome Institute"/>
            <person name="Baroncelli R."/>
            <person name="Diaz J.F."/>
            <person name="Benocci T."/>
            <person name="Peng M."/>
            <person name="Battaglia E."/>
            <person name="Haridas S."/>
            <person name="Andreopoulos W."/>
            <person name="Labutti K."/>
            <person name="Pangilinan J."/>
            <person name="Floch G.L."/>
            <person name="Makela M.R."/>
            <person name="Henrissat B."/>
            <person name="Grigoriev I.V."/>
            <person name="Crouch J.A."/>
            <person name="De Vries R.P."/>
            <person name="Sukno S.A."/>
            <person name="Thon M.R."/>
        </authorList>
    </citation>
    <scope>NUCLEOTIDE SEQUENCE</scope>
    <source>
        <strain evidence="1">CBS 125086</strain>
    </source>
</reference>
<gene>
    <name evidence="1" type="ORF">LY79DRAFT_558639</name>
</gene>
<dbReference type="GeneID" id="85442439"/>
<evidence type="ECO:0000313" key="1">
    <source>
        <dbReference type="EMBL" id="KAK1585465.1"/>
    </source>
</evidence>
<keyword evidence="2" id="KW-1185">Reference proteome</keyword>
<dbReference type="EMBL" id="JAHLJV010000044">
    <property type="protein sequence ID" value="KAK1585465.1"/>
    <property type="molecule type" value="Genomic_DNA"/>
</dbReference>